<keyword evidence="2" id="KW-1185">Reference proteome</keyword>
<accession>A8MEB2</accession>
<dbReference type="KEGG" id="aoe:Clos_0013"/>
<reference evidence="2" key="1">
    <citation type="submission" date="2007-10" db="EMBL/GenBank/DDBJ databases">
        <title>Complete genome of Alkaliphilus oremlandii OhILAs.</title>
        <authorList>
            <person name="Copeland A."/>
            <person name="Lucas S."/>
            <person name="Lapidus A."/>
            <person name="Barry K."/>
            <person name="Detter J.C."/>
            <person name="Glavina del Rio T."/>
            <person name="Hammon N."/>
            <person name="Israni S."/>
            <person name="Dalin E."/>
            <person name="Tice H."/>
            <person name="Pitluck S."/>
            <person name="Chain P."/>
            <person name="Malfatti S."/>
            <person name="Shin M."/>
            <person name="Vergez L."/>
            <person name="Schmutz J."/>
            <person name="Larimer F."/>
            <person name="Land M."/>
            <person name="Hauser L."/>
            <person name="Kyrpides N."/>
            <person name="Mikhailova N."/>
            <person name="Stolz J.F."/>
            <person name="Dawson A."/>
            <person name="Fisher E."/>
            <person name="Crable B."/>
            <person name="Perera E."/>
            <person name="Lisak J."/>
            <person name="Ranganathan M."/>
            <person name="Basu P."/>
            <person name="Richardson P."/>
        </authorList>
    </citation>
    <scope>NUCLEOTIDE SEQUENCE [LARGE SCALE GENOMIC DNA]</scope>
    <source>
        <strain evidence="2">OhILAs</strain>
    </source>
</reference>
<dbReference type="Proteomes" id="UP000000269">
    <property type="component" value="Chromosome"/>
</dbReference>
<dbReference type="EMBL" id="CP000853">
    <property type="protein sequence ID" value="ABW17583.1"/>
    <property type="molecule type" value="Genomic_DNA"/>
</dbReference>
<dbReference type="HOGENOM" id="CLU_183749_1_0_9"/>
<dbReference type="eggNOG" id="ENOG5033H3T">
    <property type="taxonomic scope" value="Bacteria"/>
</dbReference>
<gene>
    <name evidence="1" type="ordered locus">Clos_0013</name>
</gene>
<dbReference type="AlphaFoldDB" id="A8MEB2"/>
<protein>
    <submittedName>
        <fullName evidence="1">Uncharacterized protein</fullName>
    </submittedName>
</protein>
<evidence type="ECO:0000313" key="1">
    <source>
        <dbReference type="EMBL" id="ABW17583.1"/>
    </source>
</evidence>
<proteinExistence type="predicted"/>
<name>A8MEB2_ALKOO</name>
<sequence length="64" mass="7355">MNDINLMGQIADLKEVDYRNTLAIATLLELLIDKGIITRQEFAKKSYYLDNISLEQLKKLRTGP</sequence>
<organism evidence="1 2">
    <name type="scientific">Alkaliphilus oremlandii (strain OhILAs)</name>
    <name type="common">Clostridium oremlandii (strain OhILAs)</name>
    <dbReference type="NCBI Taxonomy" id="350688"/>
    <lineage>
        <taxon>Bacteria</taxon>
        <taxon>Bacillati</taxon>
        <taxon>Bacillota</taxon>
        <taxon>Clostridia</taxon>
        <taxon>Peptostreptococcales</taxon>
        <taxon>Natronincolaceae</taxon>
        <taxon>Alkaliphilus</taxon>
    </lineage>
</organism>
<dbReference type="STRING" id="350688.Clos_0013"/>
<dbReference type="OrthoDB" id="2991654at2"/>
<dbReference type="RefSeq" id="WP_012157898.1">
    <property type="nucleotide sequence ID" value="NC_009922.1"/>
</dbReference>
<evidence type="ECO:0000313" key="2">
    <source>
        <dbReference type="Proteomes" id="UP000000269"/>
    </source>
</evidence>